<feature type="region of interest" description="Disordered" evidence="1">
    <location>
        <begin position="1"/>
        <end position="100"/>
    </location>
</feature>
<name>A0A2I2KUM7_9ACTN</name>
<evidence type="ECO:0000256" key="1">
    <source>
        <dbReference type="SAM" id="MobiDB-lite"/>
    </source>
</evidence>
<dbReference type="EMBL" id="FZMO01000248">
    <property type="protein sequence ID" value="SNQ49366.1"/>
    <property type="molecule type" value="Genomic_DNA"/>
</dbReference>
<proteinExistence type="predicted"/>
<evidence type="ECO:0000313" key="2">
    <source>
        <dbReference type="EMBL" id="SNQ49366.1"/>
    </source>
</evidence>
<dbReference type="Proteomes" id="UP000234331">
    <property type="component" value="Unassembled WGS sequence"/>
</dbReference>
<protein>
    <submittedName>
        <fullName evidence="2">Uncharacterized protein</fullName>
    </submittedName>
</protein>
<reference evidence="2" key="1">
    <citation type="submission" date="2017-06" db="EMBL/GenBank/DDBJ databases">
        <authorList>
            <person name="Kim H.J."/>
            <person name="Triplett B.A."/>
        </authorList>
    </citation>
    <scope>NUCLEOTIDE SEQUENCE [LARGE SCALE GENOMIC DNA]</scope>
    <source>
        <strain evidence="2">FRACA_ARgP5</strain>
    </source>
</reference>
<accession>A0A2I2KUM7</accession>
<evidence type="ECO:0000313" key="3">
    <source>
        <dbReference type="Proteomes" id="UP000234331"/>
    </source>
</evidence>
<organism evidence="2 3">
    <name type="scientific">Frankia canadensis</name>
    <dbReference type="NCBI Taxonomy" id="1836972"/>
    <lineage>
        <taxon>Bacteria</taxon>
        <taxon>Bacillati</taxon>
        <taxon>Actinomycetota</taxon>
        <taxon>Actinomycetes</taxon>
        <taxon>Frankiales</taxon>
        <taxon>Frankiaceae</taxon>
        <taxon>Frankia</taxon>
    </lineage>
</organism>
<gene>
    <name evidence="2" type="ORF">FRACA_3210005</name>
</gene>
<dbReference type="AlphaFoldDB" id="A0A2I2KUM7"/>
<feature type="compositionally biased region" description="Basic and acidic residues" evidence="1">
    <location>
        <begin position="159"/>
        <end position="174"/>
    </location>
</feature>
<feature type="compositionally biased region" description="Basic residues" evidence="1">
    <location>
        <begin position="46"/>
        <end position="74"/>
    </location>
</feature>
<feature type="region of interest" description="Disordered" evidence="1">
    <location>
        <begin position="144"/>
        <end position="193"/>
    </location>
</feature>
<sequence length="193" mass="21402">MVRAGAGRRGGGGRLRRADDHPAAAPTVRRRPGRLHRRPRAERLRHLPRRRARRGPRRGRPRRGRRLGGPRHRSAPGSGRPRPDRARRPGATLPLQGHPARALAHATRHSPDDTGWRGGLHRVGRIDDTLQRQHRPWLAAVTGLAGNRPGTATPTASSKAERARSDCQRWTSDRRRPHANNALRLGPSSKIAA</sequence>
<keyword evidence="3" id="KW-1185">Reference proteome</keyword>
<feature type="compositionally biased region" description="Basic residues" evidence="1">
    <location>
        <begin position="28"/>
        <end position="40"/>
    </location>
</feature>